<dbReference type="EMBL" id="JAPDMQ010001507">
    <property type="protein sequence ID" value="KAK0517950.1"/>
    <property type="molecule type" value="Genomic_DNA"/>
</dbReference>
<comment type="caution">
    <text evidence="1">The sequence shown here is derived from an EMBL/GenBank/DDBJ whole genome shotgun (WGS) entry which is preliminary data.</text>
</comment>
<gene>
    <name evidence="1" type="ORF">OC842_007948</name>
</gene>
<evidence type="ECO:0000313" key="1">
    <source>
        <dbReference type="EMBL" id="KAK0517950.1"/>
    </source>
</evidence>
<proteinExistence type="predicted"/>
<keyword evidence="2" id="KW-1185">Reference proteome</keyword>
<name>A0AAN6G375_9BASI</name>
<sequence length="92" mass="10105">MRRYDGVLSFDAIDVPRHRTLFRLLDGESNGARRDAWKAEKAAVELAAFSMPPALKAARAEVSVMASALTAATAEERNRAVTAIQYGVRKLE</sequence>
<evidence type="ECO:0000313" key="2">
    <source>
        <dbReference type="Proteomes" id="UP001176521"/>
    </source>
</evidence>
<feature type="non-terminal residue" evidence="1">
    <location>
        <position position="92"/>
    </location>
</feature>
<protein>
    <submittedName>
        <fullName evidence="1">Uncharacterized protein</fullName>
    </submittedName>
</protein>
<dbReference type="AlphaFoldDB" id="A0AAN6G375"/>
<dbReference type="Proteomes" id="UP001176521">
    <property type="component" value="Unassembled WGS sequence"/>
</dbReference>
<organism evidence="1 2">
    <name type="scientific">Tilletia horrida</name>
    <dbReference type="NCBI Taxonomy" id="155126"/>
    <lineage>
        <taxon>Eukaryota</taxon>
        <taxon>Fungi</taxon>
        <taxon>Dikarya</taxon>
        <taxon>Basidiomycota</taxon>
        <taxon>Ustilaginomycotina</taxon>
        <taxon>Exobasidiomycetes</taxon>
        <taxon>Tilletiales</taxon>
        <taxon>Tilletiaceae</taxon>
        <taxon>Tilletia</taxon>
    </lineage>
</organism>
<reference evidence="1" key="1">
    <citation type="journal article" date="2023" name="PhytoFront">
        <title>Draft Genome Resources of Seven Strains of Tilletia horrida, Causal Agent of Kernel Smut of Rice.</title>
        <authorList>
            <person name="Khanal S."/>
            <person name="Antony Babu S."/>
            <person name="Zhou X.G."/>
        </authorList>
    </citation>
    <scope>NUCLEOTIDE SEQUENCE</scope>
    <source>
        <strain evidence="1">TX3</strain>
    </source>
</reference>
<accession>A0AAN6G375</accession>